<feature type="compositionally biased region" description="Acidic residues" evidence="1">
    <location>
        <begin position="406"/>
        <end position="426"/>
    </location>
</feature>
<feature type="region of interest" description="Disordered" evidence="1">
    <location>
        <begin position="1"/>
        <end position="62"/>
    </location>
</feature>
<proteinExistence type="predicted"/>
<feature type="compositionally biased region" description="Acidic residues" evidence="1">
    <location>
        <begin position="1"/>
        <end position="15"/>
    </location>
</feature>
<dbReference type="Proteomes" id="UP001159363">
    <property type="component" value="Chromosome 6"/>
</dbReference>
<reference evidence="2 3" key="1">
    <citation type="submission" date="2023-02" db="EMBL/GenBank/DDBJ databases">
        <title>LHISI_Scaffold_Assembly.</title>
        <authorList>
            <person name="Stuart O.P."/>
            <person name="Cleave R."/>
            <person name="Magrath M.J.L."/>
            <person name="Mikheyev A.S."/>
        </authorList>
    </citation>
    <scope>NUCLEOTIDE SEQUENCE [LARGE SCALE GENOMIC DNA]</scope>
    <source>
        <strain evidence="2">Daus_M_001</strain>
        <tissue evidence="2">Leg muscle</tissue>
    </source>
</reference>
<protein>
    <submittedName>
        <fullName evidence="2">Uncharacterized protein</fullName>
    </submittedName>
</protein>
<evidence type="ECO:0000313" key="2">
    <source>
        <dbReference type="EMBL" id="KAJ8879170.1"/>
    </source>
</evidence>
<evidence type="ECO:0000256" key="1">
    <source>
        <dbReference type="SAM" id="MobiDB-lite"/>
    </source>
</evidence>
<keyword evidence="3" id="KW-1185">Reference proteome</keyword>
<name>A0ABQ9H4F5_9NEOP</name>
<gene>
    <name evidence="2" type="ORF">PR048_019776</name>
</gene>
<dbReference type="PANTHER" id="PTHR10773:SF19">
    <property type="match status" value="1"/>
</dbReference>
<comment type="caution">
    <text evidence="2">The sequence shown here is derived from an EMBL/GenBank/DDBJ whole genome shotgun (WGS) entry which is preliminary data.</text>
</comment>
<dbReference type="PANTHER" id="PTHR10773">
    <property type="entry name" value="DNA-DIRECTED RNA POLYMERASES I, II, AND III SUBUNIT RPABC2"/>
    <property type="match status" value="1"/>
</dbReference>
<dbReference type="EMBL" id="JARBHB010000007">
    <property type="protein sequence ID" value="KAJ8879170.1"/>
    <property type="molecule type" value="Genomic_DNA"/>
</dbReference>
<accession>A0ABQ9H4F5</accession>
<evidence type="ECO:0000313" key="3">
    <source>
        <dbReference type="Proteomes" id="UP001159363"/>
    </source>
</evidence>
<feature type="region of interest" description="Disordered" evidence="1">
    <location>
        <begin position="360"/>
        <end position="426"/>
    </location>
</feature>
<feature type="compositionally biased region" description="Basic and acidic residues" evidence="1">
    <location>
        <begin position="373"/>
        <end position="389"/>
    </location>
</feature>
<sequence length="426" mass="49023">MDEGDSSSSFDDTDNDGNMPSDQESDDSGGYFARPLQNTASASTHEKNVLDPETFTAHSRGRKHVREVAKRKREVAKRLLNTGKSYIGNRGIVKPARQLLSFNQSCRYKCNVKLFQNKKDKPFSLNIGALVAGICKLHFSRTCQAAEEVDTERASTRMYTIAIVFDLQKKKKKTLPIPRLSTNKVYYLHQLWTYNCGIHNLVTSKVNMFMWDESTAKRGSQEVGSCLVKYINSLGDEIKHFIAYTDCYTGQNLNVNIVKFWMYIAEGTNTETVHHKFLEPGHTFNECDQDFWLMENRKRNEMHVYVPDHWVDVVRRASKRFQPIKIKEAKWKNLQELKMCIPPIYHVFFDQLVYEPVPSETRTRRAHGKKSGRRENETNVDDTLTRAHIQEITAEEESDLNGGEAESADEVFLSDEVSDILDIDNE</sequence>
<organism evidence="2 3">
    <name type="scientific">Dryococelus australis</name>
    <dbReference type="NCBI Taxonomy" id="614101"/>
    <lineage>
        <taxon>Eukaryota</taxon>
        <taxon>Metazoa</taxon>
        <taxon>Ecdysozoa</taxon>
        <taxon>Arthropoda</taxon>
        <taxon>Hexapoda</taxon>
        <taxon>Insecta</taxon>
        <taxon>Pterygota</taxon>
        <taxon>Neoptera</taxon>
        <taxon>Polyneoptera</taxon>
        <taxon>Phasmatodea</taxon>
        <taxon>Verophasmatodea</taxon>
        <taxon>Anareolatae</taxon>
        <taxon>Phasmatidae</taxon>
        <taxon>Eurycanthinae</taxon>
        <taxon>Dryococelus</taxon>
    </lineage>
</organism>